<evidence type="ECO:0000313" key="8">
    <source>
        <dbReference type="EMBL" id="OTP70350.1"/>
    </source>
</evidence>
<sequence>MTSRVFGLIRVVLVLGLLASCGGNGSDGGAVSSGSPDPGIAKTAVRYALPPMGWNSWNTFACNVNENVIKSVADTIAASGMAAAGYQYVTQDDCWVGGRDPATGQLFANPSTFPSGIKALADYVHSKGLKFGLYTSGGTNTCAALAHGTRPPTYPKGVGAGSLGHESVDAATFASWGVDYIKLDYCGGNLSAFPAMRAGIAATGRPMYLSINPYSANQTLPTNFASDGTLYVPAYADTSRISQDITNTFASVTSIIDISAQDASWAIPGYFNDMDMLEVGRGMTPDQDTAHFAMWAMMSSPLNAGNDVRSQSASTLALLTNAGAISVSQDALALQAVPDAADSSATLQVWTKPLQASGTRAVAMLNRGSAAATATVNFANLALSGPVQVTNLVTGEVLSPALSTGSFSASVPATGVVLLKLAGTDPLAFKAPLALQNWIWASTQSGKIAAKVWPSQDALPVGATAAASVIVNGTSYRDGLAVNAPAQMVYRLGGNCSTFQSDIGLDAAAKGVGTVDFQVWADNVMLYDSGVITGSSPTKTVRVSLNGYQTLRLVVTGAQDGVANDVADWADPTLVCGS</sequence>
<keyword evidence="5" id="KW-1015">Disulfide bond</keyword>
<dbReference type="EMBL" id="NBTZ01000109">
    <property type="protein sequence ID" value="OTP70350.1"/>
    <property type="molecule type" value="Genomic_DNA"/>
</dbReference>
<organism evidence="8 9">
    <name type="scientific">Caballeronia sordidicola</name>
    <name type="common">Burkholderia sordidicola</name>
    <dbReference type="NCBI Taxonomy" id="196367"/>
    <lineage>
        <taxon>Bacteria</taxon>
        <taxon>Pseudomonadati</taxon>
        <taxon>Pseudomonadota</taxon>
        <taxon>Betaproteobacteria</taxon>
        <taxon>Burkholderiales</taxon>
        <taxon>Burkholderiaceae</taxon>
        <taxon>Caballeronia</taxon>
    </lineage>
</organism>
<proteinExistence type="inferred from homology"/>
<accession>A0A242MHY5</accession>
<keyword evidence="3 5" id="KW-0378">Hydrolase</keyword>
<dbReference type="InterPro" id="IPR013785">
    <property type="entry name" value="Aldolase_TIM"/>
</dbReference>
<comment type="similarity">
    <text evidence="1 5">Belongs to the glycosyl hydrolase 27 family.</text>
</comment>
<comment type="catalytic activity">
    <reaction evidence="5">
        <text>Hydrolysis of terminal, non-reducing alpha-D-galactose residues in alpha-D-galactosides, including galactose oligosaccharides, galactomannans and galactolipids.</text>
        <dbReference type="EC" id="3.2.1.22"/>
    </reaction>
</comment>
<dbReference type="InterPro" id="IPR038637">
    <property type="entry name" value="NPCBM_sf"/>
</dbReference>
<dbReference type="EC" id="3.2.1.22" evidence="5"/>
<evidence type="ECO:0000259" key="7">
    <source>
        <dbReference type="SMART" id="SM00776"/>
    </source>
</evidence>
<dbReference type="Gene3D" id="2.60.120.1060">
    <property type="entry name" value="NPCBM/NEW2 domain"/>
    <property type="match status" value="1"/>
</dbReference>
<dbReference type="GO" id="GO:0004557">
    <property type="term" value="F:alpha-galactosidase activity"/>
    <property type="evidence" value="ECO:0007669"/>
    <property type="project" value="UniProtKB-EC"/>
</dbReference>
<dbReference type="RefSeq" id="WP_062001542.1">
    <property type="nucleotide sequence ID" value="NZ_MSRG01000023.1"/>
</dbReference>
<gene>
    <name evidence="8" type="ORF">PAMC26577_27385</name>
</gene>
<name>A0A242MHY5_CABSO</name>
<dbReference type="Gene3D" id="3.20.20.70">
    <property type="entry name" value="Aldolase class I"/>
    <property type="match status" value="1"/>
</dbReference>
<feature type="domain" description="Glycosyl hydrolase family 98 putative carbohydrate-binding module" evidence="7">
    <location>
        <begin position="435"/>
        <end position="576"/>
    </location>
</feature>
<evidence type="ECO:0000256" key="2">
    <source>
        <dbReference type="ARBA" id="ARBA00022729"/>
    </source>
</evidence>
<dbReference type="Pfam" id="PF08305">
    <property type="entry name" value="NPCBM"/>
    <property type="match status" value="1"/>
</dbReference>
<dbReference type="InterPro" id="IPR013222">
    <property type="entry name" value="Glyco_hyd_98_carb-bd"/>
</dbReference>
<evidence type="ECO:0000313" key="9">
    <source>
        <dbReference type="Proteomes" id="UP000195221"/>
    </source>
</evidence>
<dbReference type="SUPFAM" id="SSF49785">
    <property type="entry name" value="Galactose-binding domain-like"/>
    <property type="match status" value="1"/>
</dbReference>
<evidence type="ECO:0000256" key="5">
    <source>
        <dbReference type="RuleBase" id="RU361168"/>
    </source>
</evidence>
<dbReference type="CDD" id="cd14792">
    <property type="entry name" value="GH27"/>
    <property type="match status" value="1"/>
</dbReference>
<dbReference type="GO" id="GO:0005975">
    <property type="term" value="P:carbohydrate metabolic process"/>
    <property type="evidence" value="ECO:0007669"/>
    <property type="project" value="InterPro"/>
</dbReference>
<dbReference type="InterPro" id="IPR017853">
    <property type="entry name" value="GH"/>
</dbReference>
<protein>
    <recommendedName>
        <fullName evidence="5">Alpha-galactosidase</fullName>
        <ecNumber evidence="5">3.2.1.22</ecNumber>
    </recommendedName>
    <alternativeName>
        <fullName evidence="5">Melibiase</fullName>
    </alternativeName>
</protein>
<dbReference type="SUPFAM" id="SSF51011">
    <property type="entry name" value="Glycosyl hydrolase domain"/>
    <property type="match status" value="1"/>
</dbReference>
<evidence type="ECO:0000256" key="3">
    <source>
        <dbReference type="ARBA" id="ARBA00022801"/>
    </source>
</evidence>
<dbReference type="PRINTS" id="PR00740">
    <property type="entry name" value="GLHYDRLASE27"/>
</dbReference>
<dbReference type="InterPro" id="IPR002241">
    <property type="entry name" value="Glyco_hydro_27"/>
</dbReference>
<dbReference type="PROSITE" id="PS51257">
    <property type="entry name" value="PROKAR_LIPOPROTEIN"/>
    <property type="match status" value="1"/>
</dbReference>
<dbReference type="SMART" id="SM00776">
    <property type="entry name" value="NPCBM"/>
    <property type="match status" value="1"/>
</dbReference>
<comment type="caution">
    <text evidence="8">The sequence shown here is derived from an EMBL/GenBank/DDBJ whole genome shotgun (WGS) entry which is preliminary data.</text>
</comment>
<dbReference type="InterPro" id="IPR008979">
    <property type="entry name" value="Galactose-bd-like_sf"/>
</dbReference>
<reference evidence="8 9" key="1">
    <citation type="submission" date="2017-03" db="EMBL/GenBank/DDBJ databases">
        <title>Genome analysis of strain PAMC 26577.</title>
        <authorList>
            <person name="Oh H.-M."/>
            <person name="Yang J.-A."/>
        </authorList>
    </citation>
    <scope>NUCLEOTIDE SEQUENCE [LARGE SCALE GENOMIC DNA]</scope>
    <source>
        <strain evidence="8 9">PAMC 26577</strain>
    </source>
</reference>
<keyword evidence="4 5" id="KW-0326">Glycosidase</keyword>
<feature type="chain" id="PRO_5011269883" description="Alpha-galactosidase" evidence="6">
    <location>
        <begin position="26"/>
        <end position="578"/>
    </location>
</feature>
<feature type="signal peptide" evidence="6">
    <location>
        <begin position="1"/>
        <end position="25"/>
    </location>
</feature>
<dbReference type="PANTHER" id="PTHR11452:SF75">
    <property type="entry name" value="ALPHA-GALACTOSIDASE MEL1"/>
    <property type="match status" value="1"/>
</dbReference>
<dbReference type="Proteomes" id="UP000195221">
    <property type="component" value="Unassembled WGS sequence"/>
</dbReference>
<dbReference type="InterPro" id="IPR041233">
    <property type="entry name" value="Melibiase_C"/>
</dbReference>
<keyword evidence="2 6" id="KW-0732">Signal</keyword>
<evidence type="ECO:0000256" key="1">
    <source>
        <dbReference type="ARBA" id="ARBA00009743"/>
    </source>
</evidence>
<evidence type="ECO:0000256" key="6">
    <source>
        <dbReference type="SAM" id="SignalP"/>
    </source>
</evidence>
<dbReference type="Pfam" id="PF16499">
    <property type="entry name" value="Melibiase_2"/>
    <property type="match status" value="1"/>
</dbReference>
<evidence type="ECO:0000256" key="4">
    <source>
        <dbReference type="ARBA" id="ARBA00023295"/>
    </source>
</evidence>
<dbReference type="InterPro" id="IPR013780">
    <property type="entry name" value="Glyco_hydro_b"/>
</dbReference>
<dbReference type="PANTHER" id="PTHR11452">
    <property type="entry name" value="ALPHA-GALACTOSIDASE/ALPHA-N-ACETYLGALACTOSAMINIDASE"/>
    <property type="match status" value="1"/>
</dbReference>
<dbReference type="AlphaFoldDB" id="A0A242MHY5"/>
<dbReference type="SUPFAM" id="SSF51445">
    <property type="entry name" value="(Trans)glycosidases"/>
    <property type="match status" value="1"/>
</dbReference>
<dbReference type="Gene3D" id="2.60.40.1180">
    <property type="entry name" value="Golgi alpha-mannosidase II"/>
    <property type="match status" value="1"/>
</dbReference>
<dbReference type="Pfam" id="PF17801">
    <property type="entry name" value="Melibiase_C"/>
    <property type="match status" value="1"/>
</dbReference>